<dbReference type="GO" id="GO:0003676">
    <property type="term" value="F:nucleic acid binding"/>
    <property type="evidence" value="ECO:0007669"/>
    <property type="project" value="InterPro"/>
</dbReference>
<dbReference type="RefSeq" id="WP_165142019.1">
    <property type="nucleotide sequence ID" value="NZ_CP049255.1"/>
</dbReference>
<proteinExistence type="predicted"/>
<organism evidence="2 3">
    <name type="scientific">Microbacterium endophyticum</name>
    <dbReference type="NCBI Taxonomy" id="1526412"/>
    <lineage>
        <taxon>Bacteria</taxon>
        <taxon>Bacillati</taxon>
        <taxon>Actinomycetota</taxon>
        <taxon>Actinomycetes</taxon>
        <taxon>Micrococcales</taxon>
        <taxon>Microbacteriaceae</taxon>
        <taxon>Microbacterium</taxon>
    </lineage>
</organism>
<evidence type="ECO:0000313" key="3">
    <source>
        <dbReference type="Proteomes" id="UP000529310"/>
    </source>
</evidence>
<evidence type="ECO:0008006" key="4">
    <source>
        <dbReference type="Google" id="ProtNLM"/>
    </source>
</evidence>
<dbReference type="EMBL" id="JACHWQ010000001">
    <property type="protein sequence ID" value="MBB2974990.1"/>
    <property type="molecule type" value="Genomic_DNA"/>
</dbReference>
<protein>
    <recommendedName>
        <fullName evidence="4">Integrase catalytic domain-containing protein</fullName>
    </recommendedName>
</protein>
<dbReference type="Gene3D" id="3.30.420.10">
    <property type="entry name" value="Ribonuclease H-like superfamily/Ribonuclease H"/>
    <property type="match status" value="1"/>
</dbReference>
<evidence type="ECO:0000256" key="1">
    <source>
        <dbReference type="SAM" id="MobiDB-lite"/>
    </source>
</evidence>
<feature type="region of interest" description="Disordered" evidence="1">
    <location>
        <begin position="84"/>
        <end position="109"/>
    </location>
</feature>
<dbReference type="InterPro" id="IPR012337">
    <property type="entry name" value="RNaseH-like_sf"/>
</dbReference>
<comment type="caution">
    <text evidence="2">The sequence shown here is derived from an EMBL/GenBank/DDBJ whole genome shotgun (WGS) entry which is preliminary data.</text>
</comment>
<dbReference type="AlphaFoldDB" id="A0A7W4V2A1"/>
<reference evidence="2 3" key="1">
    <citation type="submission" date="2020-08" db="EMBL/GenBank/DDBJ databases">
        <title>Sequencing the genomes of 1000 actinobacteria strains.</title>
        <authorList>
            <person name="Klenk H.-P."/>
        </authorList>
    </citation>
    <scope>NUCLEOTIDE SEQUENCE [LARGE SCALE GENOMIC DNA]</scope>
    <source>
        <strain evidence="2 3">DSM 27099</strain>
    </source>
</reference>
<dbReference type="InterPro" id="IPR036397">
    <property type="entry name" value="RNaseH_sf"/>
</dbReference>
<sequence length="109" mass="11945">MPSASKIRRVLNTAGLIGPEPRWRLADGQDVEILNWLDDHSRYLLSCAAHTPVAGDDVVQQFLETAEIYGIPASMLTDSGRVFTDRRGGAETRGQTRVAAKPTRARPSI</sequence>
<dbReference type="SUPFAM" id="SSF53098">
    <property type="entry name" value="Ribonuclease H-like"/>
    <property type="match status" value="1"/>
</dbReference>
<name>A0A7W4V2A1_9MICO</name>
<accession>A0A7W4V2A1</accession>
<evidence type="ECO:0000313" key="2">
    <source>
        <dbReference type="EMBL" id="MBB2974990.1"/>
    </source>
</evidence>
<keyword evidence="3" id="KW-1185">Reference proteome</keyword>
<gene>
    <name evidence="2" type="ORF">FHX49_000531</name>
</gene>
<dbReference type="Proteomes" id="UP000529310">
    <property type="component" value="Unassembled WGS sequence"/>
</dbReference>